<keyword evidence="6" id="KW-0479">Metal-binding</keyword>
<dbReference type="PROSITE" id="PS51417">
    <property type="entry name" value="ARF"/>
    <property type="match status" value="1"/>
</dbReference>
<evidence type="ECO:0000256" key="7">
    <source>
        <dbReference type="RuleBase" id="RU003925"/>
    </source>
</evidence>
<dbReference type="Proteomes" id="UP000792457">
    <property type="component" value="Unassembled WGS sequence"/>
</dbReference>
<proteinExistence type="inferred from homology"/>
<feature type="binding site" evidence="5">
    <location>
        <position position="112"/>
    </location>
    <ligand>
        <name>GTP</name>
        <dbReference type="ChEBI" id="CHEBI:37565"/>
    </ligand>
</feature>
<dbReference type="SMART" id="SM00177">
    <property type="entry name" value="ARF"/>
    <property type="match status" value="1"/>
</dbReference>
<dbReference type="SMART" id="SM00178">
    <property type="entry name" value="SAR"/>
    <property type="match status" value="1"/>
</dbReference>
<reference evidence="9" key="2">
    <citation type="submission" date="2017-10" db="EMBL/GenBank/DDBJ databases">
        <title>Ladona fulva Genome sequencing and assembly.</title>
        <authorList>
            <person name="Murali S."/>
            <person name="Richards S."/>
            <person name="Bandaranaike D."/>
            <person name="Bellair M."/>
            <person name="Blankenburg K."/>
            <person name="Chao H."/>
            <person name="Dinh H."/>
            <person name="Doddapaneni H."/>
            <person name="Dugan-Rocha S."/>
            <person name="Elkadiri S."/>
            <person name="Gnanaolivu R."/>
            <person name="Hernandez B."/>
            <person name="Skinner E."/>
            <person name="Javaid M."/>
            <person name="Lee S."/>
            <person name="Li M."/>
            <person name="Ming W."/>
            <person name="Munidasa M."/>
            <person name="Muniz J."/>
            <person name="Nguyen L."/>
            <person name="Hughes D."/>
            <person name="Osuji N."/>
            <person name="Pu L.-L."/>
            <person name="Puazo M."/>
            <person name="Qu C."/>
            <person name="Quiroz J."/>
            <person name="Raj R."/>
            <person name="Weissenberger G."/>
            <person name="Xin Y."/>
            <person name="Zou X."/>
            <person name="Han Y."/>
            <person name="Worley K."/>
            <person name="Muzny D."/>
            <person name="Gibbs R."/>
        </authorList>
    </citation>
    <scope>NUCLEOTIDE SEQUENCE</scope>
    <source>
        <strain evidence="9">Sampled in the wild</strain>
    </source>
</reference>
<dbReference type="GO" id="GO:0016192">
    <property type="term" value="P:vesicle-mediated transport"/>
    <property type="evidence" value="ECO:0007669"/>
    <property type="project" value="UniProtKB-ARBA"/>
</dbReference>
<evidence type="ECO:0000313" key="9">
    <source>
        <dbReference type="EMBL" id="KAG8236993.1"/>
    </source>
</evidence>
<protein>
    <recommendedName>
        <fullName evidence="11">ADP-ribosylation factor-like protein 3</fullName>
    </recommendedName>
</protein>
<keyword evidence="10" id="KW-1185">Reference proteome</keyword>
<evidence type="ECO:0000256" key="5">
    <source>
        <dbReference type="PIRSR" id="PIRSR606689-1"/>
    </source>
</evidence>
<feature type="binding site" evidence="6">
    <location>
        <position position="90"/>
    </location>
    <ligand>
        <name>Mg(2+)</name>
        <dbReference type="ChEBI" id="CHEBI:18420"/>
    </ligand>
</feature>
<keyword evidence="4 5" id="KW-0342">GTP-binding</keyword>
<dbReference type="NCBIfam" id="TIGR00231">
    <property type="entry name" value="small_GTP"/>
    <property type="match status" value="1"/>
</dbReference>
<reference evidence="9" key="1">
    <citation type="submission" date="2013-04" db="EMBL/GenBank/DDBJ databases">
        <authorList>
            <person name="Qu J."/>
            <person name="Murali S.C."/>
            <person name="Bandaranaike D."/>
            <person name="Bellair M."/>
            <person name="Blankenburg K."/>
            <person name="Chao H."/>
            <person name="Dinh H."/>
            <person name="Doddapaneni H."/>
            <person name="Downs B."/>
            <person name="Dugan-Rocha S."/>
            <person name="Elkadiri S."/>
            <person name="Gnanaolivu R.D."/>
            <person name="Hernandez B."/>
            <person name="Javaid M."/>
            <person name="Jayaseelan J.C."/>
            <person name="Lee S."/>
            <person name="Li M."/>
            <person name="Ming W."/>
            <person name="Munidasa M."/>
            <person name="Muniz J."/>
            <person name="Nguyen L."/>
            <person name="Ongeri F."/>
            <person name="Osuji N."/>
            <person name="Pu L.-L."/>
            <person name="Puazo M."/>
            <person name="Qu C."/>
            <person name="Quiroz J."/>
            <person name="Raj R."/>
            <person name="Weissenberger G."/>
            <person name="Xin Y."/>
            <person name="Zou X."/>
            <person name="Han Y."/>
            <person name="Richards S."/>
            <person name="Worley K."/>
            <person name="Muzny D."/>
            <person name="Gibbs R."/>
        </authorList>
    </citation>
    <scope>NUCLEOTIDE SEQUENCE</scope>
    <source>
        <strain evidence="9">Sampled in the wild</strain>
    </source>
</reference>
<keyword evidence="2" id="KW-0449">Lipoprotein</keyword>
<dbReference type="PANTHER" id="PTHR45697">
    <property type="entry name" value="ADP-RIBOSYLATION FACTOR-LIKE PROTEIN 2-RELATED"/>
    <property type="match status" value="1"/>
</dbReference>
<dbReference type="InterPro" id="IPR027417">
    <property type="entry name" value="P-loop_NTPase"/>
</dbReference>
<dbReference type="Pfam" id="PF00025">
    <property type="entry name" value="Arf"/>
    <property type="match status" value="1"/>
</dbReference>
<feature type="binding site" evidence="6">
    <location>
        <position position="70"/>
    </location>
    <ligand>
        <name>Mg(2+)</name>
        <dbReference type="ChEBI" id="CHEBI:18420"/>
    </ligand>
</feature>
<accession>A0A8K0KMH0</accession>
<dbReference type="InterPro" id="IPR044612">
    <property type="entry name" value="ARL2/3"/>
</dbReference>
<dbReference type="GO" id="GO:0005525">
    <property type="term" value="F:GTP binding"/>
    <property type="evidence" value="ECO:0007669"/>
    <property type="project" value="UniProtKB-KW"/>
</dbReference>
<sequence>MEVARSNKVVKSFIVIGSGVVLGLGAYAAFKYWKKRNARIIDEGFEDVSRLEETPDKKVLVLGLENAGKSTILSQITAVSCKNTQQIMPTEGFVNTRLQSGERPLSIWEVGGGARRYWVKFLQDTDLLVFVVDSCNPNIIPQASKELKKLLGDVRLAEIPILLLANKQDLPGAMNPKEVSDALDLESFPNMKSRLKVIGTQALPLPSGRHSSVVEVEKALYSMTKDL</sequence>
<organism evidence="9 10">
    <name type="scientific">Ladona fulva</name>
    <name type="common">Scarce chaser dragonfly</name>
    <name type="synonym">Libellula fulva</name>
    <dbReference type="NCBI Taxonomy" id="123851"/>
    <lineage>
        <taxon>Eukaryota</taxon>
        <taxon>Metazoa</taxon>
        <taxon>Ecdysozoa</taxon>
        <taxon>Arthropoda</taxon>
        <taxon>Hexapoda</taxon>
        <taxon>Insecta</taxon>
        <taxon>Pterygota</taxon>
        <taxon>Palaeoptera</taxon>
        <taxon>Odonata</taxon>
        <taxon>Epiprocta</taxon>
        <taxon>Anisoptera</taxon>
        <taxon>Libelluloidea</taxon>
        <taxon>Libellulidae</taxon>
        <taxon>Ladona</taxon>
    </lineage>
</organism>
<feature type="transmembrane region" description="Helical" evidence="8">
    <location>
        <begin position="12"/>
        <end position="30"/>
    </location>
</feature>
<evidence type="ECO:0000256" key="6">
    <source>
        <dbReference type="PIRSR" id="PIRSR606689-2"/>
    </source>
</evidence>
<evidence type="ECO:0000313" key="10">
    <source>
        <dbReference type="Proteomes" id="UP000792457"/>
    </source>
</evidence>
<comment type="caution">
    <text evidence="9">The sequence shown here is derived from an EMBL/GenBank/DDBJ whole genome shotgun (WGS) entry which is preliminary data.</text>
</comment>
<keyword evidence="8" id="KW-1133">Transmembrane helix</keyword>
<evidence type="ECO:0000256" key="8">
    <source>
        <dbReference type="SAM" id="Phobius"/>
    </source>
</evidence>
<evidence type="ECO:0000256" key="4">
    <source>
        <dbReference type="ARBA" id="ARBA00023134"/>
    </source>
</evidence>
<comment type="similarity">
    <text evidence="1 7">Belongs to the small GTPase superfamily. Arf family.</text>
</comment>
<keyword evidence="2" id="KW-0519">Myristate</keyword>
<dbReference type="GO" id="GO:0003924">
    <property type="term" value="F:GTPase activity"/>
    <property type="evidence" value="ECO:0007669"/>
    <property type="project" value="InterPro"/>
</dbReference>
<dbReference type="GO" id="GO:0046872">
    <property type="term" value="F:metal ion binding"/>
    <property type="evidence" value="ECO:0007669"/>
    <property type="project" value="UniProtKB-KW"/>
</dbReference>
<keyword evidence="8" id="KW-0472">Membrane</keyword>
<dbReference type="Gene3D" id="3.40.50.300">
    <property type="entry name" value="P-loop containing nucleotide triphosphate hydrolases"/>
    <property type="match status" value="1"/>
</dbReference>
<dbReference type="GO" id="GO:0051649">
    <property type="term" value="P:establishment of localization in cell"/>
    <property type="evidence" value="ECO:0007669"/>
    <property type="project" value="UniProtKB-ARBA"/>
</dbReference>
<dbReference type="PRINTS" id="PR00328">
    <property type="entry name" value="SAR1GTPBP"/>
</dbReference>
<dbReference type="AlphaFoldDB" id="A0A8K0KMH0"/>
<keyword evidence="8" id="KW-0812">Transmembrane</keyword>
<dbReference type="SUPFAM" id="SSF52540">
    <property type="entry name" value="P-loop containing nucleoside triphosphate hydrolases"/>
    <property type="match status" value="1"/>
</dbReference>
<dbReference type="EMBL" id="KZ309105">
    <property type="protein sequence ID" value="KAG8236993.1"/>
    <property type="molecule type" value="Genomic_DNA"/>
</dbReference>
<evidence type="ECO:0000256" key="3">
    <source>
        <dbReference type="ARBA" id="ARBA00022741"/>
    </source>
</evidence>
<gene>
    <name evidence="9" type="ORF">J437_LFUL017114</name>
</gene>
<dbReference type="InterPro" id="IPR005225">
    <property type="entry name" value="Small_GTP-bd"/>
</dbReference>
<dbReference type="OrthoDB" id="25466at2759"/>
<keyword evidence="3 5" id="KW-0547">Nucleotide-binding</keyword>
<name>A0A8K0KMH0_LADFU</name>
<feature type="binding site" evidence="5">
    <location>
        <begin position="63"/>
        <end position="70"/>
    </location>
    <ligand>
        <name>GTP</name>
        <dbReference type="ChEBI" id="CHEBI:37565"/>
    </ligand>
</feature>
<keyword evidence="6" id="KW-0460">Magnesium</keyword>
<dbReference type="InterPro" id="IPR006689">
    <property type="entry name" value="Small_GTPase_ARF/SAR"/>
</dbReference>
<evidence type="ECO:0000256" key="2">
    <source>
        <dbReference type="ARBA" id="ARBA00022707"/>
    </source>
</evidence>
<feature type="binding site" evidence="5">
    <location>
        <begin position="166"/>
        <end position="169"/>
    </location>
    <ligand>
        <name>GTP</name>
        <dbReference type="ChEBI" id="CHEBI:37565"/>
    </ligand>
</feature>
<evidence type="ECO:0008006" key="11">
    <source>
        <dbReference type="Google" id="ProtNLM"/>
    </source>
</evidence>
<evidence type="ECO:0000256" key="1">
    <source>
        <dbReference type="ARBA" id="ARBA00010290"/>
    </source>
</evidence>